<gene>
    <name evidence="2" type="ORF">AS592_01750</name>
</gene>
<comment type="caution">
    <text evidence="2">The sequence shown here is derived from an EMBL/GenBank/DDBJ whole genome shotgun (WGS) entry which is preliminary data.</text>
</comment>
<dbReference type="OrthoDB" id="9125at2"/>
<protein>
    <recommendedName>
        <fullName evidence="4">Porin</fullName>
    </recommendedName>
</protein>
<feature type="chain" id="PRO_5007578430" description="Porin" evidence="1">
    <location>
        <begin position="18"/>
        <end position="485"/>
    </location>
</feature>
<feature type="signal peptide" evidence="1">
    <location>
        <begin position="1"/>
        <end position="17"/>
    </location>
</feature>
<dbReference type="AlphaFoldDB" id="A0A151CF65"/>
<keyword evidence="3" id="KW-1185">Reference proteome</keyword>
<keyword evidence="1" id="KW-0732">Signal</keyword>
<name>A0A151CF65_9BACT</name>
<proteinExistence type="predicted"/>
<sequence length="485" mass="51283">MKKALLLSVVASVAVMAGGDIAPAPVVEETSNWEWSGTAKVYYQTMDHQNFVYGALGAGGLNILPYGGLPGGGVAGPIVGADNDMFDRRSSAADAGLQLRVSNKDVIAGIGFGAELTGLSTLNLVDYGVVTGSMQSVGEQDAFLNGTKDADNALSGAWISQAYLTYGIANTSIKIGRQELPKSLSPFAFSEGWNIFKNTFEAALVVNTDLPDTTLVGAYVTRANGSRSWAGSIVAITSTHDMADWERIADDGVYMLTAQNKSIAGLTATGTYYYAPSAIKGGGVNGADVDVDVLWGDLAYNTADFPVEFGLQGGYLDASDIVVDSTTAWGVKVGGHWGDFSALAAYTGVDTDGGLTVTNFGTGVKSPLYTQMVLNQIFIDGHQGDVDTWMIKGIYKGLGGKFIAAYGASDVEDGLDGNDHDFNEFDFIYATKFNTAYGDLGLKAMWINQDFDWGSNNPNRDDSGNTGAFIPETNNVIRLIASYDF</sequence>
<evidence type="ECO:0000313" key="2">
    <source>
        <dbReference type="EMBL" id="KYJ86114.1"/>
    </source>
</evidence>
<dbReference type="InterPro" id="IPR023614">
    <property type="entry name" value="Porin_dom_sf"/>
</dbReference>
<evidence type="ECO:0008006" key="4">
    <source>
        <dbReference type="Google" id="ProtNLM"/>
    </source>
</evidence>
<dbReference type="Proteomes" id="UP000075359">
    <property type="component" value="Unassembled WGS sequence"/>
</dbReference>
<evidence type="ECO:0000313" key="3">
    <source>
        <dbReference type="Proteomes" id="UP000075359"/>
    </source>
</evidence>
<dbReference type="STRING" id="1630136.AS592_01750"/>
<reference evidence="2 3" key="1">
    <citation type="submission" date="2015-11" db="EMBL/GenBank/DDBJ databases">
        <title>Draft genome of Sulfurovum riftiae 1812E, a member of the Epsilonproteobacteria isolated from the tube of the deep-sea hydrothermal vent tubewom Riftia pachyptila.</title>
        <authorList>
            <person name="Vetriani C."/>
            <person name="Giovannelli D."/>
        </authorList>
    </citation>
    <scope>NUCLEOTIDE SEQUENCE [LARGE SCALE GENOMIC DNA]</scope>
    <source>
        <strain evidence="2 3">1812E</strain>
    </source>
</reference>
<dbReference type="Gene3D" id="2.40.160.10">
    <property type="entry name" value="Porin"/>
    <property type="match status" value="1"/>
</dbReference>
<organism evidence="2 3">
    <name type="scientific">Sulfurovum riftiae</name>
    <dbReference type="NCBI Taxonomy" id="1630136"/>
    <lineage>
        <taxon>Bacteria</taxon>
        <taxon>Pseudomonadati</taxon>
        <taxon>Campylobacterota</taxon>
        <taxon>Epsilonproteobacteria</taxon>
        <taxon>Campylobacterales</taxon>
        <taxon>Sulfurovaceae</taxon>
        <taxon>Sulfurovum</taxon>
    </lineage>
</organism>
<evidence type="ECO:0000256" key="1">
    <source>
        <dbReference type="SAM" id="SignalP"/>
    </source>
</evidence>
<dbReference type="RefSeq" id="WP_067331515.1">
    <property type="nucleotide sequence ID" value="NZ_LNKT01000045.1"/>
</dbReference>
<accession>A0A151CF65</accession>
<dbReference type="EMBL" id="LNKT01000045">
    <property type="protein sequence ID" value="KYJ86114.1"/>
    <property type="molecule type" value="Genomic_DNA"/>
</dbReference>